<gene>
    <name evidence="1" type="ORF">HRH59_14705</name>
</gene>
<protein>
    <recommendedName>
        <fullName evidence="3">Baseplate protein J-like domain-containing protein</fullName>
    </recommendedName>
</protein>
<accession>A0A7Y5EJH9</accession>
<evidence type="ECO:0000313" key="2">
    <source>
        <dbReference type="Proteomes" id="UP000523161"/>
    </source>
</evidence>
<dbReference type="EMBL" id="JABSOD010000017">
    <property type="protein sequence ID" value="NRQ43802.1"/>
    <property type="molecule type" value="Genomic_DNA"/>
</dbReference>
<name>A0A7Y5EJH9_9GAMM</name>
<dbReference type="RefSeq" id="WP_173502038.1">
    <property type="nucleotide sequence ID" value="NZ_JABSOD010000017.1"/>
</dbReference>
<sequence length="1294" mass="143674">MTARLTTYAHWPALFHADGTAQTEQRYAALRDDYFQPDTLSFNQLLSLAAGLAENIRFVAPDGSTQGNWRQLFNHSEPAILAQIAALDADRLQQDWTALLQQTPLRQYNFVLTLLQQYHLWYQQLLQLGSESAVLLADKLHSSWQAQLAPYLPLLQQPGASSQGATDFKALLQFAPVASATCRADEALQRSGAGVLQLCRYLQQQTTGQLNRLLCSQQNEPALALFLAFLRLYQGNQQQLNRLTERHLAFYYNDCLNMSRRSALAPAVWLSLQPGSAAVLLPANSRFSAGKTVAGQPLLFDTTAAHYLQPVQVQQLYSLSLLSSKRISPEQELGFVSRIYSSAAAMAQAAERPLFVADDGVSRMPGFAIVSPTLQLSEGERSIELQLSLTPPQQLANRLTALLQRADYSWPQRLQQALEIICAGLDYTVPPAQLPQDAAALAASLPDLPVMPAATRWLACYQQVLLLLLLRTEQQQAFSRLFGIVFSYYLFGPDNWLTAKDSRAIVAKAEQLALQSGDVQSYQCVQQLLSDDRMTVFYRYCSDLFLLSLSTAGGFVNVAEYALQPLSGAGLGLRLRCQLSSSFAAVCACDDTDAGMRLTLNPMAKLCGYSLCSQFDIASCRLEVTVKHARSLNLSNQLGPLDSTKPFWPFGPVPLPGSYLLFNHSDWQDKHLQQLELELDWAELPVASEGLAGHYAAYGEDITNYSFKARLALLEQGQWQGVTEDRQRQPEFCLFASAHSHAPVQPKQQLAFSAVASFRLTAAQAAQPYHPAASQGFFRLSLSQPVSGFGHGRYSSALSETLLYNAKQKKPRPLPQPPYAPLLQLLSLNYSAACDIHTSRDPAPGSRDRILQLYPFGQRQSYPSARRDAVRLLPHFAHQAYVFIGLAGAGVSGRLSLLFDIEPAAGSSNTVPENALHWQYLHDDEWLDLNDQALLADSSRGLTSSGAVLLQLPHALQQQHQLMPCGLAWLRLCCAGQSRRYGRLRRVLPNAVRLKAAEALPDTAMLSQSTLQWTLLSKQPGISVTGYLPALQQPGYEESNPARIQRIAERLSHKQRAGTAWDFERLVLQAFPQLSKVKCFPNAALEQNDLQPGRLLLIVLAKPQSCQHQDCQRSLVSGELLRQIKQYVAALASPFAAIEVANPGFEQLQVRCAVQLNPALQSGDGLQRLQQALSDYLCPWHEQGLDARFGWQLRPQLLQSFIQQQPYIDYVTDFSLLHISRYGGRRYQLQDSANYRDTGQLVLQPVRPWNLLTPARQHSLRVLTQPKPELAQPTGVSELEIGHTFIIQQEARDG</sequence>
<organism evidence="1 2">
    <name type="scientific">Rheinheimera lutimaris</name>
    <dbReference type="NCBI Taxonomy" id="2740584"/>
    <lineage>
        <taxon>Bacteria</taxon>
        <taxon>Pseudomonadati</taxon>
        <taxon>Pseudomonadota</taxon>
        <taxon>Gammaproteobacteria</taxon>
        <taxon>Chromatiales</taxon>
        <taxon>Chromatiaceae</taxon>
        <taxon>Rheinheimera</taxon>
    </lineage>
</organism>
<evidence type="ECO:0008006" key="3">
    <source>
        <dbReference type="Google" id="ProtNLM"/>
    </source>
</evidence>
<dbReference type="Proteomes" id="UP000523161">
    <property type="component" value="Unassembled WGS sequence"/>
</dbReference>
<evidence type="ECO:0000313" key="1">
    <source>
        <dbReference type="EMBL" id="NRQ43802.1"/>
    </source>
</evidence>
<proteinExistence type="predicted"/>
<comment type="caution">
    <text evidence="1">The sequence shown here is derived from an EMBL/GenBank/DDBJ whole genome shotgun (WGS) entry which is preliminary data.</text>
</comment>
<keyword evidence="2" id="KW-1185">Reference proteome</keyword>
<reference evidence="1 2" key="1">
    <citation type="submission" date="2020-06" db="EMBL/GenBank/DDBJ databases">
        <title>Rheinheimera sp. nov., a marine bacterium isolated from coastal.</title>
        <authorList>
            <person name="Yu Q."/>
            <person name="Qi Y."/>
            <person name="Pu J."/>
        </authorList>
    </citation>
    <scope>NUCLEOTIDE SEQUENCE [LARGE SCALE GENOMIC DNA]</scope>
    <source>
        <strain evidence="1 2">YQF-2</strain>
    </source>
</reference>